<evidence type="ECO:0000313" key="3">
    <source>
        <dbReference type="Proteomes" id="UP000283509"/>
    </source>
</evidence>
<accession>A0A423T8B3</accession>
<organism evidence="2 3">
    <name type="scientific">Penaeus vannamei</name>
    <name type="common">Whiteleg shrimp</name>
    <name type="synonym">Litopenaeus vannamei</name>
    <dbReference type="NCBI Taxonomy" id="6689"/>
    <lineage>
        <taxon>Eukaryota</taxon>
        <taxon>Metazoa</taxon>
        <taxon>Ecdysozoa</taxon>
        <taxon>Arthropoda</taxon>
        <taxon>Crustacea</taxon>
        <taxon>Multicrustacea</taxon>
        <taxon>Malacostraca</taxon>
        <taxon>Eumalacostraca</taxon>
        <taxon>Eucarida</taxon>
        <taxon>Decapoda</taxon>
        <taxon>Dendrobranchiata</taxon>
        <taxon>Penaeoidea</taxon>
        <taxon>Penaeidae</taxon>
        <taxon>Penaeus</taxon>
    </lineage>
</organism>
<reference evidence="2 3" key="1">
    <citation type="submission" date="2018-04" db="EMBL/GenBank/DDBJ databases">
        <authorList>
            <person name="Zhang X."/>
            <person name="Yuan J."/>
            <person name="Li F."/>
            <person name="Xiang J."/>
        </authorList>
    </citation>
    <scope>NUCLEOTIDE SEQUENCE [LARGE SCALE GENOMIC DNA]</scope>
    <source>
        <tissue evidence="2">Muscle</tissue>
    </source>
</reference>
<name>A0A423T8B3_PENVA</name>
<comment type="caution">
    <text evidence="2">The sequence shown here is derived from an EMBL/GenBank/DDBJ whole genome shotgun (WGS) entry which is preliminary data.</text>
</comment>
<dbReference type="Proteomes" id="UP000283509">
    <property type="component" value="Unassembled WGS sequence"/>
</dbReference>
<feature type="compositionally biased region" description="Polar residues" evidence="1">
    <location>
        <begin position="169"/>
        <end position="181"/>
    </location>
</feature>
<feature type="region of interest" description="Disordered" evidence="1">
    <location>
        <begin position="105"/>
        <end position="139"/>
    </location>
</feature>
<feature type="compositionally biased region" description="Basic and acidic residues" evidence="1">
    <location>
        <begin position="122"/>
        <end position="139"/>
    </location>
</feature>
<gene>
    <name evidence="2" type="ORF">C7M84_008905</name>
</gene>
<protein>
    <submittedName>
        <fullName evidence="2">Uncharacterized protein</fullName>
    </submittedName>
</protein>
<proteinExistence type="predicted"/>
<reference evidence="2 3" key="2">
    <citation type="submission" date="2019-01" db="EMBL/GenBank/DDBJ databases">
        <title>The decoding of complex shrimp genome reveals the adaptation for benthos swimmer, frequently molting mechanism and breeding impact on genome.</title>
        <authorList>
            <person name="Sun Y."/>
            <person name="Gao Y."/>
            <person name="Yu Y."/>
        </authorList>
    </citation>
    <scope>NUCLEOTIDE SEQUENCE [LARGE SCALE GENOMIC DNA]</scope>
    <source>
        <tissue evidence="2">Muscle</tissue>
    </source>
</reference>
<keyword evidence="3" id="KW-1185">Reference proteome</keyword>
<feature type="region of interest" description="Disordered" evidence="1">
    <location>
        <begin position="160"/>
        <end position="181"/>
    </location>
</feature>
<evidence type="ECO:0000313" key="2">
    <source>
        <dbReference type="EMBL" id="ROT72684.1"/>
    </source>
</evidence>
<dbReference type="AlphaFoldDB" id="A0A423T8B3"/>
<dbReference type="EMBL" id="QCYY01002121">
    <property type="protein sequence ID" value="ROT72684.1"/>
    <property type="molecule type" value="Genomic_DNA"/>
</dbReference>
<sequence>MSSFRVWGAGSARAWPAMTVSLIVNIYFPLLARAATANHLEPRGRLFPRGEAVCTPCGRHAEAADGEEAGRKRKDEAKIYPFLQARHFAPRSAFPLPHLRLRSPARSRRRPVVERQSITNSLEEKLTREEQHSPIKETSKRGELTWRLYSRTFLIDIHHTSTRPHEHPTPQTHQFYPSTTTSKVLPSRPLLSFSVAPPPHLYSRFSPRSLNPTHTHAVSSPTSYEPYPSPTQFFPPFSIAPSSSSNPILPSHPSHLPPPSRPSFIPLLLQQHLFPNTLISSPHHSTRFYHFLPLLASLSHASHPSLPLLTPSSTIPSSANISSPSKTPFLSLSSLLILFQNILIPSPRYLSALSPLPSPPPTLLPDPSPPFATPSSSLILSPFHNPFVQSLSNPLTAPRISPAPQYPLPQPHSPFPPSTADSPRRAIEVTSGLQVQLRLR</sequence>
<feature type="region of interest" description="Disordered" evidence="1">
    <location>
        <begin position="398"/>
        <end position="424"/>
    </location>
</feature>
<evidence type="ECO:0000256" key="1">
    <source>
        <dbReference type="SAM" id="MobiDB-lite"/>
    </source>
</evidence>
<feature type="compositionally biased region" description="Pro residues" evidence="1">
    <location>
        <begin position="404"/>
        <end position="417"/>
    </location>
</feature>